<evidence type="ECO:0000313" key="2">
    <source>
        <dbReference type="EMBL" id="GMI37537.1"/>
    </source>
</evidence>
<name>A0A9W7L899_9STRA</name>
<feature type="compositionally biased region" description="Basic and acidic residues" evidence="1">
    <location>
        <begin position="107"/>
        <end position="117"/>
    </location>
</feature>
<organism evidence="2 3">
    <name type="scientific">Triparma columacea</name>
    <dbReference type="NCBI Taxonomy" id="722753"/>
    <lineage>
        <taxon>Eukaryota</taxon>
        <taxon>Sar</taxon>
        <taxon>Stramenopiles</taxon>
        <taxon>Ochrophyta</taxon>
        <taxon>Bolidophyceae</taxon>
        <taxon>Parmales</taxon>
        <taxon>Triparmaceae</taxon>
        <taxon>Triparma</taxon>
    </lineage>
</organism>
<gene>
    <name evidence="2" type="ORF">TrCOL_g7536</name>
</gene>
<dbReference type="Proteomes" id="UP001165065">
    <property type="component" value="Unassembled WGS sequence"/>
</dbReference>
<dbReference type="EMBL" id="BRYA01000074">
    <property type="protein sequence ID" value="GMI37537.1"/>
    <property type="molecule type" value="Genomic_DNA"/>
</dbReference>
<reference evidence="3" key="1">
    <citation type="journal article" date="2023" name="Commun. Biol.">
        <title>Genome analysis of Parmales, the sister group of diatoms, reveals the evolutionary specialization of diatoms from phago-mixotrophs to photoautotrophs.</title>
        <authorList>
            <person name="Ban H."/>
            <person name="Sato S."/>
            <person name="Yoshikawa S."/>
            <person name="Yamada K."/>
            <person name="Nakamura Y."/>
            <person name="Ichinomiya M."/>
            <person name="Sato N."/>
            <person name="Blanc-Mathieu R."/>
            <person name="Endo H."/>
            <person name="Kuwata A."/>
            <person name="Ogata H."/>
        </authorList>
    </citation>
    <scope>NUCLEOTIDE SEQUENCE [LARGE SCALE GENOMIC DNA]</scope>
</reference>
<keyword evidence="3" id="KW-1185">Reference proteome</keyword>
<feature type="region of interest" description="Disordered" evidence="1">
    <location>
        <begin position="102"/>
        <end position="123"/>
    </location>
</feature>
<dbReference type="AlphaFoldDB" id="A0A9W7L899"/>
<sequence>MRPLLLQLGRQLGHRGTHRTPLTKFRPFSSNVETIRVSLPFLDTDLDGEKNRARVLRWFKMPGDVIEKDDTICDVEINFDPKEVFESHEMKPVVDAEGFLDEEYDTGDDKDGSKGEKMGYGGSDVGSSESIVFGMDCEEEGVMGEHFLKSFEQGCTLEEYEKWEKGGNVICEIFCYEEDGWREKYGNHGGGDVGEEEGEDKSKL</sequence>
<accession>A0A9W7L899</accession>
<evidence type="ECO:0000313" key="3">
    <source>
        <dbReference type="Proteomes" id="UP001165065"/>
    </source>
</evidence>
<feature type="compositionally biased region" description="Acidic residues" evidence="1">
    <location>
        <begin position="193"/>
        <end position="204"/>
    </location>
</feature>
<proteinExistence type="predicted"/>
<dbReference type="OrthoDB" id="10399044at2759"/>
<feature type="region of interest" description="Disordered" evidence="1">
    <location>
        <begin position="185"/>
        <end position="204"/>
    </location>
</feature>
<protein>
    <submittedName>
        <fullName evidence="2">Uncharacterized protein</fullName>
    </submittedName>
</protein>
<comment type="caution">
    <text evidence="2">The sequence shown here is derived from an EMBL/GenBank/DDBJ whole genome shotgun (WGS) entry which is preliminary data.</text>
</comment>
<evidence type="ECO:0000256" key="1">
    <source>
        <dbReference type="SAM" id="MobiDB-lite"/>
    </source>
</evidence>